<evidence type="ECO:0000256" key="9">
    <source>
        <dbReference type="SAM" id="Phobius"/>
    </source>
</evidence>
<feature type="transmembrane region" description="Helical" evidence="9">
    <location>
        <begin position="85"/>
        <end position="103"/>
    </location>
</feature>
<evidence type="ECO:0000256" key="5">
    <source>
        <dbReference type="ARBA" id="ARBA00022692"/>
    </source>
</evidence>
<keyword evidence="4" id="KW-0997">Cell inner membrane</keyword>
<evidence type="ECO:0000256" key="4">
    <source>
        <dbReference type="ARBA" id="ARBA00022519"/>
    </source>
</evidence>
<reference evidence="11 12" key="1">
    <citation type="submission" date="2021-03" db="EMBL/GenBank/DDBJ databases">
        <title>Genomic Encyclopedia of Type Strains, Phase IV (KMG-IV): sequencing the most valuable type-strain genomes for metagenomic binning, comparative biology and taxonomic classification.</title>
        <authorList>
            <person name="Goeker M."/>
        </authorList>
    </citation>
    <scope>NUCLEOTIDE SEQUENCE [LARGE SCALE GENOMIC DNA]</scope>
    <source>
        <strain evidence="11 12">DSM 24738</strain>
    </source>
</reference>
<evidence type="ECO:0000256" key="3">
    <source>
        <dbReference type="ARBA" id="ARBA00022475"/>
    </source>
</evidence>
<dbReference type="Pfam" id="PF04290">
    <property type="entry name" value="DctQ"/>
    <property type="match status" value="1"/>
</dbReference>
<keyword evidence="12" id="KW-1185">Reference proteome</keyword>
<evidence type="ECO:0000256" key="6">
    <source>
        <dbReference type="ARBA" id="ARBA00022989"/>
    </source>
</evidence>
<keyword evidence="2" id="KW-0813">Transport</keyword>
<accession>A0ABS4GPC4</accession>
<dbReference type="Proteomes" id="UP001519343">
    <property type="component" value="Unassembled WGS sequence"/>
</dbReference>
<keyword evidence="5 9" id="KW-0812">Transmembrane</keyword>
<evidence type="ECO:0000313" key="11">
    <source>
        <dbReference type="EMBL" id="MBP1932115.1"/>
    </source>
</evidence>
<evidence type="ECO:0000256" key="2">
    <source>
        <dbReference type="ARBA" id="ARBA00022448"/>
    </source>
</evidence>
<feature type="domain" description="Tripartite ATP-independent periplasmic transporters DctQ component" evidence="10">
    <location>
        <begin position="23"/>
        <end position="151"/>
    </location>
</feature>
<feature type="transmembrane region" description="Helical" evidence="9">
    <location>
        <begin position="47"/>
        <end position="64"/>
    </location>
</feature>
<name>A0ABS4GPC4_9BACL</name>
<comment type="similarity">
    <text evidence="8">Belongs to the TRAP transporter small permease family.</text>
</comment>
<dbReference type="EMBL" id="JAGGKT010000005">
    <property type="protein sequence ID" value="MBP1932115.1"/>
    <property type="molecule type" value="Genomic_DNA"/>
</dbReference>
<evidence type="ECO:0000256" key="7">
    <source>
        <dbReference type="ARBA" id="ARBA00023136"/>
    </source>
</evidence>
<evidence type="ECO:0000259" key="10">
    <source>
        <dbReference type="Pfam" id="PF04290"/>
    </source>
</evidence>
<evidence type="ECO:0000256" key="8">
    <source>
        <dbReference type="ARBA" id="ARBA00038436"/>
    </source>
</evidence>
<dbReference type="RefSeq" id="WP_425340315.1">
    <property type="nucleotide sequence ID" value="NZ_JAGGKT010000005.1"/>
</dbReference>
<dbReference type="InterPro" id="IPR055348">
    <property type="entry name" value="DctQ"/>
</dbReference>
<comment type="subcellular location">
    <subcellularLocation>
        <location evidence="1">Cell inner membrane</location>
        <topology evidence="1">Multi-pass membrane protein</topology>
    </subcellularLocation>
</comment>
<dbReference type="InterPro" id="IPR007387">
    <property type="entry name" value="TRAP_DctQ"/>
</dbReference>
<protein>
    <submittedName>
        <fullName evidence="11">TRAP-type C4-dicarboxylate transport system permease small subunit</fullName>
    </submittedName>
</protein>
<dbReference type="PANTHER" id="PTHR35011">
    <property type="entry name" value="2,3-DIKETO-L-GULONATE TRAP TRANSPORTER SMALL PERMEASE PROTEIN YIAM"/>
    <property type="match status" value="1"/>
</dbReference>
<evidence type="ECO:0000313" key="12">
    <source>
        <dbReference type="Proteomes" id="UP001519343"/>
    </source>
</evidence>
<feature type="transmembrane region" description="Helical" evidence="9">
    <location>
        <begin position="12"/>
        <end position="35"/>
    </location>
</feature>
<dbReference type="PANTHER" id="PTHR35011:SF2">
    <property type="entry name" value="2,3-DIKETO-L-GULONATE TRAP TRANSPORTER SMALL PERMEASE PROTEIN YIAM"/>
    <property type="match status" value="1"/>
</dbReference>
<feature type="transmembrane region" description="Helical" evidence="9">
    <location>
        <begin position="123"/>
        <end position="145"/>
    </location>
</feature>
<comment type="caution">
    <text evidence="11">The sequence shown here is derived from an EMBL/GenBank/DDBJ whole genome shotgun (WGS) entry which is preliminary data.</text>
</comment>
<organism evidence="11 12">
    <name type="scientific">Ammoniphilus resinae</name>
    <dbReference type="NCBI Taxonomy" id="861532"/>
    <lineage>
        <taxon>Bacteria</taxon>
        <taxon>Bacillati</taxon>
        <taxon>Bacillota</taxon>
        <taxon>Bacilli</taxon>
        <taxon>Bacillales</taxon>
        <taxon>Paenibacillaceae</taxon>
        <taxon>Aneurinibacillus group</taxon>
        <taxon>Ammoniphilus</taxon>
    </lineage>
</organism>
<keyword evidence="6 9" id="KW-1133">Transmembrane helix</keyword>
<evidence type="ECO:0000256" key="1">
    <source>
        <dbReference type="ARBA" id="ARBA00004429"/>
    </source>
</evidence>
<proteinExistence type="inferred from homology"/>
<gene>
    <name evidence="11" type="ORF">J2Z37_002116</name>
</gene>
<keyword evidence="7 9" id="KW-0472">Membrane</keyword>
<keyword evidence="3" id="KW-1003">Cell membrane</keyword>
<sequence length="187" mass="20481">MKKISKLLDGMLTYAMSVALALMAILVFGNVVLRYAFNSGITWSEEMSRFLFIWMTFLGAIGALKDNDHLGVDLLVKRLSTGAKKVVFTLSNLLMFYALWLVLDGSIKMTILNVNSKAPATGMSLSFISGTGIVMSAAMAIILVYQLYQALFVKGAIDRLTKSKESEEEILAEADYSNQQKAMGGGR</sequence>